<evidence type="ECO:0000313" key="4">
    <source>
        <dbReference type="Proteomes" id="UP000736672"/>
    </source>
</evidence>
<keyword evidence="2" id="KW-0472">Membrane</keyword>
<dbReference type="OrthoDB" id="3945378at2759"/>
<evidence type="ECO:0000256" key="1">
    <source>
        <dbReference type="SAM" id="MobiDB-lite"/>
    </source>
</evidence>
<accession>A0A9P9GNY7</accession>
<feature type="transmembrane region" description="Helical" evidence="2">
    <location>
        <begin position="64"/>
        <end position="81"/>
    </location>
</feature>
<dbReference type="AlphaFoldDB" id="A0A9P9GNY7"/>
<feature type="transmembrane region" description="Helical" evidence="2">
    <location>
        <begin position="122"/>
        <end position="148"/>
    </location>
</feature>
<organism evidence="3 4">
    <name type="scientific">Fusarium solani</name>
    <name type="common">Filamentous fungus</name>
    <dbReference type="NCBI Taxonomy" id="169388"/>
    <lineage>
        <taxon>Eukaryota</taxon>
        <taxon>Fungi</taxon>
        <taxon>Dikarya</taxon>
        <taxon>Ascomycota</taxon>
        <taxon>Pezizomycotina</taxon>
        <taxon>Sordariomycetes</taxon>
        <taxon>Hypocreomycetidae</taxon>
        <taxon>Hypocreales</taxon>
        <taxon>Nectriaceae</taxon>
        <taxon>Fusarium</taxon>
        <taxon>Fusarium solani species complex</taxon>
    </lineage>
</organism>
<keyword evidence="2" id="KW-1133">Transmembrane helix</keyword>
<feature type="compositionally biased region" description="Basic and acidic residues" evidence="1">
    <location>
        <begin position="223"/>
        <end position="234"/>
    </location>
</feature>
<dbReference type="EMBL" id="JAGTJS010000019">
    <property type="protein sequence ID" value="KAH7243064.1"/>
    <property type="molecule type" value="Genomic_DNA"/>
</dbReference>
<feature type="region of interest" description="Disordered" evidence="1">
    <location>
        <begin position="215"/>
        <end position="234"/>
    </location>
</feature>
<proteinExistence type="predicted"/>
<feature type="transmembrane region" description="Helical" evidence="2">
    <location>
        <begin position="179"/>
        <end position="200"/>
    </location>
</feature>
<name>A0A9P9GNY7_FUSSL</name>
<keyword evidence="4" id="KW-1185">Reference proteome</keyword>
<protein>
    <submittedName>
        <fullName evidence="3">Uncharacterized protein</fullName>
    </submittedName>
</protein>
<keyword evidence="2" id="KW-0812">Transmembrane</keyword>
<dbReference type="Proteomes" id="UP000736672">
    <property type="component" value="Unassembled WGS sequence"/>
</dbReference>
<gene>
    <name evidence="3" type="ORF">B0J15DRAFT_597860</name>
</gene>
<feature type="transmembrane region" description="Helical" evidence="2">
    <location>
        <begin position="93"/>
        <end position="110"/>
    </location>
</feature>
<feature type="transmembrane region" description="Helical" evidence="2">
    <location>
        <begin position="288"/>
        <end position="311"/>
    </location>
</feature>
<evidence type="ECO:0000313" key="3">
    <source>
        <dbReference type="EMBL" id="KAH7243064.1"/>
    </source>
</evidence>
<sequence>MTAINSTSLPDQTPFPLAVRDEQCGFEGDSDLYGLGIRLGIYMQWLTSFAPTTDLQKFAVFRETYSIFVFAIFIAILVLTAEKRPTHTAEMLILAYIIFGGVFIAVPAGLPKKNSTLPERKGFMACLSHGIVLNLFGCAVAGYFFWFWHRGMRGDNFLATPCGSHAFLFAKVSLSNRHITRTLSCASAAFVFLAMHRLLLVFRVYKKRPWTDGPARNQLNTTEEGRRMIQDEREEDRKPRWKDSRFYSDLVQWCYRIFSLVYFVLGIELTLYWNGVTDVYSVGTAGQLIPLIIGVCGLAKGVCVSAAEFVARKPDRGHSQQSDVEAGGVVTT</sequence>
<evidence type="ECO:0000256" key="2">
    <source>
        <dbReference type="SAM" id="Phobius"/>
    </source>
</evidence>
<comment type="caution">
    <text evidence="3">The sequence shown here is derived from an EMBL/GenBank/DDBJ whole genome shotgun (WGS) entry which is preliminary data.</text>
</comment>
<feature type="transmembrane region" description="Helical" evidence="2">
    <location>
        <begin position="253"/>
        <end position="273"/>
    </location>
</feature>
<reference evidence="3" key="1">
    <citation type="journal article" date="2021" name="Nat. Commun.">
        <title>Genetic determinants of endophytism in the Arabidopsis root mycobiome.</title>
        <authorList>
            <person name="Mesny F."/>
            <person name="Miyauchi S."/>
            <person name="Thiergart T."/>
            <person name="Pickel B."/>
            <person name="Atanasova L."/>
            <person name="Karlsson M."/>
            <person name="Huettel B."/>
            <person name="Barry K.W."/>
            <person name="Haridas S."/>
            <person name="Chen C."/>
            <person name="Bauer D."/>
            <person name="Andreopoulos W."/>
            <person name="Pangilinan J."/>
            <person name="LaButti K."/>
            <person name="Riley R."/>
            <person name="Lipzen A."/>
            <person name="Clum A."/>
            <person name="Drula E."/>
            <person name="Henrissat B."/>
            <person name="Kohler A."/>
            <person name="Grigoriev I.V."/>
            <person name="Martin F.M."/>
            <person name="Hacquard S."/>
        </authorList>
    </citation>
    <scope>NUCLEOTIDE SEQUENCE</scope>
    <source>
        <strain evidence="3">FSSC 5 MPI-SDFR-AT-0091</strain>
    </source>
</reference>